<comment type="caution">
    <text evidence="1">The sequence shown here is derived from an EMBL/GenBank/DDBJ whole genome shotgun (WGS) entry which is preliminary data.</text>
</comment>
<dbReference type="Proteomes" id="UP000827872">
    <property type="component" value="Linkage Group LG13"/>
</dbReference>
<evidence type="ECO:0000313" key="1">
    <source>
        <dbReference type="EMBL" id="KAH8012326.1"/>
    </source>
</evidence>
<keyword evidence="2" id="KW-1185">Reference proteome</keyword>
<evidence type="ECO:0000313" key="2">
    <source>
        <dbReference type="Proteomes" id="UP000827872"/>
    </source>
</evidence>
<gene>
    <name evidence="1" type="primary">PPIL2_3</name>
    <name evidence="1" type="ORF">K3G42_016403</name>
</gene>
<name>A0ACB8FYQ5_9SAUR</name>
<reference evidence="1" key="1">
    <citation type="submission" date="2021-08" db="EMBL/GenBank/DDBJ databases">
        <title>The first chromosome-level gecko genome reveals the dynamic sex chromosomes of Neotropical dwarf geckos (Sphaerodactylidae: Sphaerodactylus).</title>
        <authorList>
            <person name="Pinto B.J."/>
            <person name="Keating S.E."/>
            <person name="Gamble T."/>
        </authorList>
    </citation>
    <scope>NUCLEOTIDE SEQUENCE</scope>
    <source>
        <strain evidence="1">TG3544</strain>
    </source>
</reference>
<organism evidence="1 2">
    <name type="scientific">Sphaerodactylus townsendi</name>
    <dbReference type="NCBI Taxonomy" id="933632"/>
    <lineage>
        <taxon>Eukaryota</taxon>
        <taxon>Metazoa</taxon>
        <taxon>Chordata</taxon>
        <taxon>Craniata</taxon>
        <taxon>Vertebrata</taxon>
        <taxon>Euteleostomi</taxon>
        <taxon>Lepidosauria</taxon>
        <taxon>Squamata</taxon>
        <taxon>Bifurcata</taxon>
        <taxon>Gekkota</taxon>
        <taxon>Sphaerodactylidae</taxon>
        <taxon>Sphaerodactylus</taxon>
    </lineage>
</organism>
<protein>
    <submittedName>
        <fullName evidence="1">RING-type E3 ubiquitin-protein ligase ppil2</fullName>
    </submittedName>
</protein>
<sequence>MGSRNHAVRSTFPAGTLLAPYSVHRKRLNLFLSLQRKRYITCTEYTHFYGGKKAEIPQSSFRRLPFDHCSLSLQPFEYPVCTPEGIVFDLLNIVPWLKKFGTNPITGEVGVL</sequence>
<accession>A0ACB8FYQ5</accession>
<dbReference type="EMBL" id="CM037626">
    <property type="protein sequence ID" value="KAH8012326.1"/>
    <property type="molecule type" value="Genomic_DNA"/>
</dbReference>
<proteinExistence type="predicted"/>